<protein>
    <submittedName>
        <fullName evidence="2">Uncharacterized protein</fullName>
    </submittedName>
</protein>
<proteinExistence type="predicted"/>
<dbReference type="RefSeq" id="YP_009802024.1">
    <property type="nucleotide sequence ID" value="NC_047977.1"/>
</dbReference>
<evidence type="ECO:0000313" key="2">
    <source>
        <dbReference type="EMBL" id="AWN07757.1"/>
    </source>
</evidence>
<evidence type="ECO:0000313" key="3">
    <source>
        <dbReference type="Proteomes" id="UP000247284"/>
    </source>
</evidence>
<sequence>MMAVKYLIVRIDTDEADVLTLPRIREAVHAEPKGTADLVLTENPWVPLRIRGQREQDFQAVDEIFTRILNHAREQMKLTKEAREARALRREEKRRQAREAHTGNVFTTGVEYGVTYTDPERPVTMTTDWEKALESQRFYNRIGEGKYVSRILERTPGVAPGQWSPASGPDGDADGEDPDEPEIPVKPTAYYRASDNPYGHGTIVLRELLADIGPGVHDITRWSYDGGALVIEAREIAARDSILEQYRRATGGE</sequence>
<dbReference type="GeneID" id="54992553"/>
<organism evidence="2 3">
    <name type="scientific">Microbacterium phage Hendrix</name>
    <dbReference type="NCBI Taxonomy" id="2182341"/>
    <lineage>
        <taxon>Viruses</taxon>
        <taxon>Duplodnaviria</taxon>
        <taxon>Heunggongvirae</taxon>
        <taxon>Uroviricota</taxon>
        <taxon>Caudoviricetes</taxon>
        <taxon>Rogerhendrixvirus</taxon>
        <taxon>Rogerhendrixvirus hendrix</taxon>
    </lineage>
</organism>
<accession>A0A2U8UUK3</accession>
<name>A0A2U8UUK3_9CAUD</name>
<dbReference type="Proteomes" id="UP000247284">
    <property type="component" value="Segment"/>
</dbReference>
<dbReference type="EMBL" id="MH183162">
    <property type="protein sequence ID" value="AWN07757.1"/>
    <property type="molecule type" value="Genomic_DNA"/>
</dbReference>
<reference evidence="3" key="1">
    <citation type="submission" date="2018-04" db="EMBL/GenBank/DDBJ databases">
        <authorList>
            <person name="Go L.Y."/>
            <person name="Mitchell J.A."/>
        </authorList>
    </citation>
    <scope>NUCLEOTIDE SEQUENCE [LARGE SCALE GENOMIC DNA]</scope>
</reference>
<feature type="compositionally biased region" description="Acidic residues" evidence="1">
    <location>
        <begin position="171"/>
        <end position="182"/>
    </location>
</feature>
<keyword evidence="3" id="KW-1185">Reference proteome</keyword>
<evidence type="ECO:0000256" key="1">
    <source>
        <dbReference type="SAM" id="MobiDB-lite"/>
    </source>
</evidence>
<dbReference type="KEGG" id="vg:54992553"/>
<feature type="region of interest" description="Disordered" evidence="1">
    <location>
        <begin position="158"/>
        <end position="183"/>
    </location>
</feature>
<gene>
    <name evidence="2" type="primary">86</name>
    <name evidence="2" type="ORF">PBI_HENDRIX_86</name>
</gene>